<dbReference type="EMBL" id="BAEN01000018">
    <property type="protein sequence ID" value="GAC13351.1"/>
    <property type="molecule type" value="Genomic_DNA"/>
</dbReference>
<accession>K6XNW7</accession>
<evidence type="ECO:0000313" key="1">
    <source>
        <dbReference type="EMBL" id="GAC13351.1"/>
    </source>
</evidence>
<dbReference type="AlphaFoldDB" id="K6XNW7"/>
<keyword evidence="2" id="KW-1185">Reference proteome</keyword>
<dbReference type="eggNOG" id="COG0457">
    <property type="taxonomic scope" value="Bacteria"/>
</dbReference>
<proteinExistence type="predicted"/>
<comment type="caution">
    <text evidence="1">The sequence shown here is derived from an EMBL/GenBank/DDBJ whole genome shotgun (WGS) entry which is preliminary data.</text>
</comment>
<sequence length="230" mass="26462">MNLLSTFLNVLNVQSNGKDSVLWLSHHIPKTAGTSLKLGYTQVFGARAVKHLYSPDEVKVVGSGDGIRVPYGTQILHGHFHAHPEHTRLYPKAKRIVWVRDPVERAWSLLGHLLAVQQEKQEYQIILEEFGDKVEENKLDVFEFFLTHPRLRVLNRPYQNHFSKVPISDFHFVGKTHQYATDLKRLSNLMGVDIPLLEKNVRASGQGLPSDRTLYKQLLEDEYNIVENYL</sequence>
<organism evidence="1 2">
    <name type="scientific">Aliiglaciecola lipolytica E3</name>
    <dbReference type="NCBI Taxonomy" id="1127673"/>
    <lineage>
        <taxon>Bacteria</taxon>
        <taxon>Pseudomonadati</taxon>
        <taxon>Pseudomonadota</taxon>
        <taxon>Gammaproteobacteria</taxon>
        <taxon>Alteromonadales</taxon>
        <taxon>Alteromonadaceae</taxon>
        <taxon>Aliiglaciecola</taxon>
    </lineage>
</organism>
<gene>
    <name evidence="1" type="ORF">GLIP_0705</name>
</gene>
<reference evidence="1 2" key="1">
    <citation type="journal article" date="2017" name="Antonie Van Leeuwenhoek">
        <title>Rhizobium rhizosphaerae sp. nov., a novel species isolated from rice rhizosphere.</title>
        <authorList>
            <person name="Zhao J.J."/>
            <person name="Zhang J."/>
            <person name="Zhang R.J."/>
            <person name="Zhang C.W."/>
            <person name="Yin H.Q."/>
            <person name="Zhang X.X."/>
        </authorList>
    </citation>
    <scope>NUCLEOTIDE SEQUENCE [LARGE SCALE GENOMIC DNA]</scope>
    <source>
        <strain evidence="1 2">E3</strain>
    </source>
</reference>
<dbReference type="InterPro" id="IPR027417">
    <property type="entry name" value="P-loop_NTPase"/>
</dbReference>
<protein>
    <recommendedName>
        <fullName evidence="3">Sulfotransferase family protein</fullName>
    </recommendedName>
</protein>
<evidence type="ECO:0000313" key="2">
    <source>
        <dbReference type="Proteomes" id="UP000006334"/>
    </source>
</evidence>
<dbReference type="STRING" id="1127673.GLIP_0705"/>
<dbReference type="Gene3D" id="3.40.50.300">
    <property type="entry name" value="P-loop containing nucleotide triphosphate hydrolases"/>
    <property type="match status" value="1"/>
</dbReference>
<dbReference type="RefSeq" id="WP_008843171.1">
    <property type="nucleotide sequence ID" value="NZ_BAEN01000018.1"/>
</dbReference>
<name>K6XNW7_9ALTE</name>
<evidence type="ECO:0008006" key="3">
    <source>
        <dbReference type="Google" id="ProtNLM"/>
    </source>
</evidence>
<dbReference type="SUPFAM" id="SSF52540">
    <property type="entry name" value="P-loop containing nucleoside triphosphate hydrolases"/>
    <property type="match status" value="1"/>
</dbReference>
<dbReference type="OrthoDB" id="7981249at2"/>
<dbReference type="Proteomes" id="UP000006334">
    <property type="component" value="Unassembled WGS sequence"/>
</dbReference>